<dbReference type="Proteomes" id="UP000655044">
    <property type="component" value="Unassembled WGS sequence"/>
</dbReference>
<evidence type="ECO:0000313" key="3">
    <source>
        <dbReference type="Proteomes" id="UP000655044"/>
    </source>
</evidence>
<reference evidence="2" key="1">
    <citation type="submission" date="2021-01" db="EMBL/GenBank/DDBJ databases">
        <title>Whole genome shotgun sequence of Planobispora rosea NBRC 15558.</title>
        <authorList>
            <person name="Komaki H."/>
            <person name="Tamura T."/>
        </authorList>
    </citation>
    <scope>NUCLEOTIDE SEQUENCE</scope>
    <source>
        <strain evidence="2">NBRC 15558</strain>
    </source>
</reference>
<dbReference type="AlphaFoldDB" id="A0A8J3S3D9"/>
<dbReference type="RefSeq" id="WP_189242972.1">
    <property type="nucleotide sequence ID" value="NZ_BMQP01000026.1"/>
</dbReference>
<proteinExistence type="predicted"/>
<organism evidence="2 3">
    <name type="scientific">Planobispora rosea</name>
    <dbReference type="NCBI Taxonomy" id="35762"/>
    <lineage>
        <taxon>Bacteria</taxon>
        <taxon>Bacillati</taxon>
        <taxon>Actinomycetota</taxon>
        <taxon>Actinomycetes</taxon>
        <taxon>Streptosporangiales</taxon>
        <taxon>Streptosporangiaceae</taxon>
        <taxon>Planobispora</taxon>
    </lineage>
</organism>
<dbReference type="EMBL" id="BOOI01000046">
    <property type="protein sequence ID" value="GIH86393.1"/>
    <property type="molecule type" value="Genomic_DNA"/>
</dbReference>
<keyword evidence="3" id="KW-1185">Reference proteome</keyword>
<gene>
    <name evidence="2" type="ORF">Pro02_48010</name>
</gene>
<dbReference type="InterPro" id="IPR034768">
    <property type="entry name" value="4FE4S_WBL"/>
</dbReference>
<name>A0A8J3S3D9_PLARO</name>
<evidence type="ECO:0000313" key="2">
    <source>
        <dbReference type="EMBL" id="GIH86393.1"/>
    </source>
</evidence>
<dbReference type="PROSITE" id="PS51674">
    <property type="entry name" value="4FE4S_WBL"/>
    <property type="match status" value="1"/>
</dbReference>
<evidence type="ECO:0000259" key="1">
    <source>
        <dbReference type="PROSITE" id="PS51674"/>
    </source>
</evidence>
<sequence>MRTMLSLPCQKPNGPAITDLSSLVSKFGTCVGALNPDAWFPPEPNPSGGESPEALAIRRADYENTARQLCGPCPVRTQCLELALREEHDLPQTWFHGIRGGKAPWQRRSMVRRRRQAAARQITETSEAVA</sequence>
<comment type="caution">
    <text evidence="2">The sequence shown here is derived from an EMBL/GenBank/DDBJ whole genome shotgun (WGS) entry which is preliminary data.</text>
</comment>
<protein>
    <recommendedName>
        <fullName evidence="1">4Fe-4S Wbl-type domain-containing protein</fullName>
    </recommendedName>
</protein>
<dbReference type="Pfam" id="PF02467">
    <property type="entry name" value="Whib"/>
    <property type="match status" value="1"/>
</dbReference>
<feature type="domain" description="4Fe-4S Wbl-type" evidence="1">
    <location>
        <begin position="29"/>
        <end position="109"/>
    </location>
</feature>
<accession>A0A8J3S3D9</accession>